<dbReference type="InterPro" id="IPR039947">
    <property type="entry name" value="NCoA-4"/>
</dbReference>
<dbReference type="InterPro" id="IPR022174">
    <property type="entry name" value="NCOA4_N"/>
</dbReference>
<dbReference type="GO" id="GO:0006879">
    <property type="term" value="P:intracellular iron ion homeostasis"/>
    <property type="evidence" value="ECO:0007669"/>
    <property type="project" value="InterPro"/>
</dbReference>
<protein>
    <recommendedName>
        <fullName evidence="2">Nuclear receptor coactivator 4 N-terminal domain-containing protein</fullName>
    </recommendedName>
</protein>
<dbReference type="Pfam" id="PF12489">
    <property type="entry name" value="ARA70"/>
    <property type="match status" value="1"/>
</dbReference>
<evidence type="ECO:0000256" key="1">
    <source>
        <dbReference type="SAM" id="Coils"/>
    </source>
</evidence>
<evidence type="ECO:0000259" key="2">
    <source>
        <dbReference type="Pfam" id="PF12489"/>
    </source>
</evidence>
<dbReference type="Proteomes" id="UP001186944">
    <property type="component" value="Unassembled WGS sequence"/>
</dbReference>
<dbReference type="GO" id="GO:0003713">
    <property type="term" value="F:transcription coactivator activity"/>
    <property type="evidence" value="ECO:0007669"/>
    <property type="project" value="InterPro"/>
</dbReference>
<keyword evidence="1" id="KW-0175">Coiled coil</keyword>
<dbReference type="PANTHER" id="PTHR17085">
    <property type="entry name" value="NUCLEAR RECEPTOR COACTIVATOR 4"/>
    <property type="match status" value="1"/>
</dbReference>
<organism evidence="3 4">
    <name type="scientific">Pinctada imbricata</name>
    <name type="common">Atlantic pearl-oyster</name>
    <name type="synonym">Pinctada martensii</name>
    <dbReference type="NCBI Taxonomy" id="66713"/>
    <lineage>
        <taxon>Eukaryota</taxon>
        <taxon>Metazoa</taxon>
        <taxon>Spiralia</taxon>
        <taxon>Lophotrochozoa</taxon>
        <taxon>Mollusca</taxon>
        <taxon>Bivalvia</taxon>
        <taxon>Autobranchia</taxon>
        <taxon>Pteriomorphia</taxon>
        <taxon>Pterioida</taxon>
        <taxon>Pterioidea</taxon>
        <taxon>Pteriidae</taxon>
        <taxon>Pinctada</taxon>
    </lineage>
</organism>
<feature type="coiled-coil region" evidence="1">
    <location>
        <begin position="1"/>
        <end position="28"/>
    </location>
</feature>
<proteinExistence type="predicted"/>
<dbReference type="PANTHER" id="PTHR17085:SF3">
    <property type="entry name" value="NUCLEAR RECEPTOR COACTIVATOR 4"/>
    <property type="match status" value="1"/>
</dbReference>
<gene>
    <name evidence="3" type="ORF">FSP39_023479</name>
</gene>
<evidence type="ECO:0000313" key="4">
    <source>
        <dbReference type="Proteomes" id="UP001186944"/>
    </source>
</evidence>
<dbReference type="AlphaFoldDB" id="A0AA88Y9B6"/>
<comment type="caution">
    <text evidence="3">The sequence shown here is derived from an EMBL/GenBank/DDBJ whole genome shotgun (WGS) entry which is preliminary data.</text>
</comment>
<sequence>MDDLASQIENTIKDIDSVKRQLQQNSSEVKSQIQTNVSRHMEALRNREVWLLNQVEVLQSAKEEVLHEQQARLNKQLGLLQSKLAGSMQALKLDTGDLKPEESPYVTFRSDSAKLREVINGYGKVDVNGLPHAVFVQPGDPATSLPRHFEEYEDADHHVLYKTVEEVKRSQANNYCVEISMPKLSPRKEDWLAHPSTTTASSESAPKFSIPAFNEPSMWLKPAGSFTSSLRASPMVSTGSICSTTSSSVSTIMSEGLSSLSLSSSHSVPSFKPYSTSASTQSWLKQIKHDFEDEDDFEIVDKVGSVG</sequence>
<dbReference type="GO" id="GO:0009725">
    <property type="term" value="P:response to hormone"/>
    <property type="evidence" value="ECO:0007669"/>
    <property type="project" value="TreeGrafter"/>
</dbReference>
<evidence type="ECO:0000313" key="3">
    <source>
        <dbReference type="EMBL" id="KAK3091891.1"/>
    </source>
</evidence>
<accession>A0AA88Y9B6</accession>
<dbReference type="EMBL" id="VSWD01000010">
    <property type="protein sequence ID" value="KAK3091891.1"/>
    <property type="molecule type" value="Genomic_DNA"/>
</dbReference>
<keyword evidence="4" id="KW-1185">Reference proteome</keyword>
<name>A0AA88Y9B6_PINIB</name>
<feature type="domain" description="Nuclear receptor coactivator 4 N-terminal" evidence="2">
    <location>
        <begin position="19"/>
        <end position="113"/>
    </location>
</feature>
<reference evidence="3" key="1">
    <citation type="submission" date="2019-08" db="EMBL/GenBank/DDBJ databases">
        <title>The improved chromosome-level genome for the pearl oyster Pinctada fucata martensii using PacBio sequencing and Hi-C.</title>
        <authorList>
            <person name="Zheng Z."/>
        </authorList>
    </citation>
    <scope>NUCLEOTIDE SEQUENCE</scope>
    <source>
        <strain evidence="3">ZZ-2019</strain>
        <tissue evidence="3">Adductor muscle</tissue>
    </source>
</reference>